<dbReference type="RefSeq" id="WP_154497290.1">
    <property type="nucleotide sequence ID" value="NZ_VUMU01000015.1"/>
</dbReference>
<gene>
    <name evidence="3" type="ORF">FYJ59_11220</name>
</gene>
<dbReference type="AlphaFoldDB" id="A0A6L5YMB2"/>
<proteinExistence type="predicted"/>
<evidence type="ECO:0000313" key="4">
    <source>
        <dbReference type="Proteomes" id="UP000476055"/>
    </source>
</evidence>
<dbReference type="EMBL" id="VUMU01000015">
    <property type="protein sequence ID" value="MST58797.1"/>
    <property type="molecule type" value="Genomic_DNA"/>
</dbReference>
<protein>
    <submittedName>
        <fullName evidence="3">Relaxase/mobilization nuclease domain-containing protein</fullName>
    </submittedName>
</protein>
<evidence type="ECO:0000313" key="3">
    <source>
        <dbReference type="EMBL" id="MST58797.1"/>
    </source>
</evidence>
<reference evidence="3 4" key="1">
    <citation type="submission" date="2019-08" db="EMBL/GenBank/DDBJ databases">
        <title>In-depth cultivation of the pig gut microbiome towards novel bacterial diversity and tailored functional studies.</title>
        <authorList>
            <person name="Wylensek D."/>
            <person name="Hitch T.C.A."/>
            <person name="Clavel T."/>
        </authorList>
    </citation>
    <scope>NUCLEOTIDE SEQUENCE [LARGE SCALE GENOMIC DNA]</scope>
    <source>
        <strain evidence="3 4">WCA3-601-WT-6H</strain>
    </source>
</reference>
<comment type="caution">
    <text evidence="3">The sequence shown here is derived from an EMBL/GenBank/DDBJ whole genome shotgun (WGS) entry which is preliminary data.</text>
</comment>
<feature type="region of interest" description="Disordered" evidence="1">
    <location>
        <begin position="446"/>
        <end position="472"/>
    </location>
</feature>
<accession>A0A6L5YMB2</accession>
<keyword evidence="4" id="KW-1185">Reference proteome</keyword>
<dbReference type="Proteomes" id="UP000476055">
    <property type="component" value="Unassembled WGS sequence"/>
</dbReference>
<dbReference type="InterPro" id="IPR005094">
    <property type="entry name" value="Endonuclease_MobA/VirD2"/>
</dbReference>
<organism evidence="3 4">
    <name type="scientific">Waltera intestinalis</name>
    <dbReference type="NCBI Taxonomy" id="2606635"/>
    <lineage>
        <taxon>Bacteria</taxon>
        <taxon>Bacillati</taxon>
        <taxon>Bacillota</taxon>
        <taxon>Clostridia</taxon>
        <taxon>Lachnospirales</taxon>
        <taxon>Lachnospiraceae</taxon>
        <taxon>Waltera</taxon>
    </lineage>
</organism>
<dbReference type="Pfam" id="PF03432">
    <property type="entry name" value="Relaxase"/>
    <property type="match status" value="1"/>
</dbReference>
<name>A0A6L5YMB2_9FIRM</name>
<evidence type="ECO:0000256" key="1">
    <source>
        <dbReference type="SAM" id="MobiDB-lite"/>
    </source>
</evidence>
<feature type="domain" description="MobA/VirD2-like nuclease" evidence="2">
    <location>
        <begin position="27"/>
        <end position="160"/>
    </location>
</feature>
<feature type="compositionally biased region" description="Basic and acidic residues" evidence="1">
    <location>
        <begin position="456"/>
        <end position="465"/>
    </location>
</feature>
<evidence type="ECO:0000259" key="2">
    <source>
        <dbReference type="Pfam" id="PF03432"/>
    </source>
</evidence>
<sequence length="472" mass="55338">MAATRLIPMHTQKNCSIRKCLKDRTDYAKNDEKTNQGEFVSSYECDPKTVDKEFELSKSQYDLFSSSRRGDIIAYQIRQSFKPGEITPEEANQVGYETAMRWTKGNHAFIVATHIDKAHIHNHIIYNSTSLDNKRKFHNFFLSSIALQKVSDLVCLEHGLSVIKPRRYDEREKRTVYPNRKSIRDKIREDIDLIMTKNPKDMNELLKFLEEMGYEIRRGKHIGVKGEEQKSYIRIDSLGTGYRDKDFEKIFSGEESFNPPPREKQSHRYEKPEKKFDMLIDIQEIIAKGKGPGYERWAKVHNIKQISQTLIYLRDHDIRDMDELAKRAGESSARFTELSQTIKDAEKRLAEIAVLKTHIINYSKTKDVYVAYRKAGYSKQFFEAHREEILLHKAAKEAFGQLEGGVPKLKDLNQEYAELLQKKKDAYAEYRSIKEENKKLQMAKHNLERFLNQQDEEQKEKEKQHNRSGQSL</sequence>